<evidence type="ECO:0000256" key="1">
    <source>
        <dbReference type="ARBA" id="ARBA00022737"/>
    </source>
</evidence>
<dbReference type="PANTHER" id="PTHR46288:SF86">
    <property type="entry name" value="PHORBOL-ESTER_DAG-TYPE DOMAIN-CONTAINING PROTEIN"/>
    <property type="match status" value="1"/>
</dbReference>
<dbReference type="Proteomes" id="UP001472677">
    <property type="component" value="Unassembled WGS sequence"/>
</dbReference>
<dbReference type="Pfam" id="PF03107">
    <property type="entry name" value="C1_2"/>
    <property type="match status" value="2"/>
</dbReference>
<evidence type="ECO:0000259" key="3">
    <source>
        <dbReference type="Pfam" id="PF03107"/>
    </source>
</evidence>
<evidence type="ECO:0000313" key="4">
    <source>
        <dbReference type="EMBL" id="KAK8589528.1"/>
    </source>
</evidence>
<accession>A0ABR2FZZ2</accession>
<protein>
    <recommendedName>
        <fullName evidence="3">DC1 domain-containing protein</fullName>
    </recommendedName>
</protein>
<feature type="region of interest" description="Disordered" evidence="2">
    <location>
        <begin position="166"/>
        <end position="185"/>
    </location>
</feature>
<organism evidence="4 5">
    <name type="scientific">Hibiscus sabdariffa</name>
    <name type="common">roselle</name>
    <dbReference type="NCBI Taxonomy" id="183260"/>
    <lineage>
        <taxon>Eukaryota</taxon>
        <taxon>Viridiplantae</taxon>
        <taxon>Streptophyta</taxon>
        <taxon>Embryophyta</taxon>
        <taxon>Tracheophyta</taxon>
        <taxon>Spermatophyta</taxon>
        <taxon>Magnoliopsida</taxon>
        <taxon>eudicotyledons</taxon>
        <taxon>Gunneridae</taxon>
        <taxon>Pentapetalae</taxon>
        <taxon>rosids</taxon>
        <taxon>malvids</taxon>
        <taxon>Malvales</taxon>
        <taxon>Malvaceae</taxon>
        <taxon>Malvoideae</taxon>
        <taxon>Hibiscus</taxon>
    </lineage>
</organism>
<evidence type="ECO:0000313" key="5">
    <source>
        <dbReference type="Proteomes" id="UP001472677"/>
    </source>
</evidence>
<proteinExistence type="predicted"/>
<gene>
    <name evidence="4" type="ORF">V6N12_023922</name>
</gene>
<dbReference type="InterPro" id="IPR004146">
    <property type="entry name" value="DC1"/>
</dbReference>
<dbReference type="InterPro" id="IPR046349">
    <property type="entry name" value="C1-like_sf"/>
</dbReference>
<dbReference type="PANTHER" id="PTHR46288">
    <property type="entry name" value="PHORBOL-ESTER/DAG-TYPE DOMAIN-CONTAINING PROTEIN"/>
    <property type="match status" value="1"/>
</dbReference>
<sequence length="185" mass="21307">MTEMPMHVQRSSFHPTISFSGEHSFRIEMQADKFNVMVAYPTRAIKHTCHPHTLLQLGKSIIHNLSCDACGKDCDDSCFSCKKCDFNIHPRCIPLPTSFTHKRHMYPLVLVSPVVEDDTGNYYCDMCETQRNPKLQVYYCGKYNAHIDCVISEVLESTVKAFFDPQRKDENSGDQRLKMEGRVQH</sequence>
<dbReference type="SUPFAM" id="SSF57889">
    <property type="entry name" value="Cysteine-rich domain"/>
    <property type="match status" value="1"/>
</dbReference>
<name>A0ABR2FZZ2_9ROSI</name>
<dbReference type="EMBL" id="JBBPBM010000004">
    <property type="protein sequence ID" value="KAK8589528.1"/>
    <property type="molecule type" value="Genomic_DNA"/>
</dbReference>
<keyword evidence="5" id="KW-1185">Reference proteome</keyword>
<evidence type="ECO:0000256" key="2">
    <source>
        <dbReference type="SAM" id="MobiDB-lite"/>
    </source>
</evidence>
<reference evidence="4 5" key="1">
    <citation type="journal article" date="2024" name="G3 (Bethesda)">
        <title>Genome assembly of Hibiscus sabdariffa L. provides insights into metabolisms of medicinal natural products.</title>
        <authorList>
            <person name="Kim T."/>
        </authorList>
    </citation>
    <scope>NUCLEOTIDE SEQUENCE [LARGE SCALE GENOMIC DNA]</scope>
    <source>
        <strain evidence="4">TK-2024</strain>
        <tissue evidence="4">Old leaves</tissue>
    </source>
</reference>
<keyword evidence="1" id="KW-0677">Repeat</keyword>
<comment type="caution">
    <text evidence="4">The sequence shown here is derived from an EMBL/GenBank/DDBJ whole genome shotgun (WGS) entry which is preliminary data.</text>
</comment>
<feature type="domain" description="DC1" evidence="3">
    <location>
        <begin position="49"/>
        <end position="93"/>
    </location>
</feature>
<feature type="domain" description="DC1" evidence="3">
    <location>
        <begin position="102"/>
        <end position="150"/>
    </location>
</feature>